<evidence type="ECO:0000313" key="3">
    <source>
        <dbReference type="Proteomes" id="UP000768567"/>
    </source>
</evidence>
<proteinExistence type="predicted"/>
<keyword evidence="3" id="KW-1185">Reference proteome</keyword>
<organism evidence="2 3">
    <name type="scientific">Gemmiger gallinarum</name>
    <dbReference type="NCBI Taxonomy" id="2779354"/>
    <lineage>
        <taxon>Bacteria</taxon>
        <taxon>Bacillati</taxon>
        <taxon>Bacillota</taxon>
        <taxon>Clostridia</taxon>
        <taxon>Eubacteriales</taxon>
        <taxon>Gemmiger</taxon>
    </lineage>
</organism>
<feature type="domain" description="DUF7694" evidence="1">
    <location>
        <begin position="42"/>
        <end position="107"/>
    </location>
</feature>
<evidence type="ECO:0000313" key="2">
    <source>
        <dbReference type="EMBL" id="MBE5037289.1"/>
    </source>
</evidence>
<accession>A0ABR9R2C1</accession>
<sequence length="119" mass="13892">MRDLTVLDRFRDMEKERFIYGTRGDSGNGFFKVFVGGKSFLVIASDGGGWDHVSVTTRNGKRCPTWEEMCAIKDMFFYPEECVVQYHPAKSDYVNIHEHCLHLWRPQRKSVPMPPKEFV</sequence>
<dbReference type="Pfam" id="PF24746">
    <property type="entry name" value="DUF7694"/>
    <property type="match status" value="1"/>
</dbReference>
<dbReference type="InterPro" id="IPR056111">
    <property type="entry name" value="DUF7694"/>
</dbReference>
<protein>
    <recommendedName>
        <fullName evidence="1">DUF7694 domain-containing protein</fullName>
    </recommendedName>
</protein>
<gene>
    <name evidence="2" type="ORF">INF35_05795</name>
</gene>
<dbReference type="Proteomes" id="UP000768567">
    <property type="component" value="Unassembled WGS sequence"/>
</dbReference>
<reference evidence="2 3" key="1">
    <citation type="submission" date="2020-10" db="EMBL/GenBank/DDBJ databases">
        <title>ChiBAC.</title>
        <authorList>
            <person name="Zenner C."/>
            <person name="Hitch T.C.A."/>
            <person name="Clavel T."/>
        </authorList>
    </citation>
    <scope>NUCLEOTIDE SEQUENCE [LARGE SCALE GENOMIC DNA]</scope>
    <source>
        <strain evidence="2 3">DSM 109015</strain>
    </source>
</reference>
<comment type="caution">
    <text evidence="2">The sequence shown here is derived from an EMBL/GenBank/DDBJ whole genome shotgun (WGS) entry which is preliminary data.</text>
</comment>
<dbReference type="EMBL" id="JADCKC010000002">
    <property type="protein sequence ID" value="MBE5037289.1"/>
    <property type="molecule type" value="Genomic_DNA"/>
</dbReference>
<name>A0ABR9R2C1_9FIRM</name>
<dbReference type="RefSeq" id="WP_193500582.1">
    <property type="nucleotide sequence ID" value="NZ_JADCKC010000002.1"/>
</dbReference>
<evidence type="ECO:0000259" key="1">
    <source>
        <dbReference type="Pfam" id="PF24746"/>
    </source>
</evidence>